<dbReference type="EMBL" id="CP036278">
    <property type="protein sequence ID" value="QDU55987.1"/>
    <property type="molecule type" value="Genomic_DNA"/>
</dbReference>
<dbReference type="InterPro" id="IPR019734">
    <property type="entry name" value="TPR_rpt"/>
</dbReference>
<evidence type="ECO:0000256" key="1">
    <source>
        <dbReference type="PROSITE-ProRule" id="PRU00339"/>
    </source>
</evidence>
<feature type="repeat" description="TPR" evidence="1">
    <location>
        <begin position="831"/>
        <end position="864"/>
    </location>
</feature>
<dbReference type="KEGG" id="amuc:Pan181_21890"/>
<gene>
    <name evidence="4" type="ORF">Pan181_21890</name>
</gene>
<dbReference type="Gene3D" id="1.25.40.10">
    <property type="entry name" value="Tetratricopeptide repeat domain"/>
    <property type="match status" value="9"/>
</dbReference>
<dbReference type="InterPro" id="IPR011990">
    <property type="entry name" value="TPR-like_helical_dom_sf"/>
</dbReference>
<dbReference type="Pfam" id="PF13174">
    <property type="entry name" value="TPR_6"/>
    <property type="match status" value="2"/>
</dbReference>
<dbReference type="PROSITE" id="PS50005">
    <property type="entry name" value="TPR"/>
    <property type="match status" value="3"/>
</dbReference>
<dbReference type="SMART" id="SM00028">
    <property type="entry name" value="TPR"/>
    <property type="match status" value="17"/>
</dbReference>
<evidence type="ECO:0000313" key="5">
    <source>
        <dbReference type="Proteomes" id="UP000315750"/>
    </source>
</evidence>
<keyword evidence="1" id="KW-0802">TPR repeat</keyword>
<evidence type="ECO:0000259" key="3">
    <source>
        <dbReference type="Pfam" id="PF09976"/>
    </source>
</evidence>
<dbReference type="Pfam" id="PF13432">
    <property type="entry name" value="TPR_16"/>
    <property type="match status" value="7"/>
</dbReference>
<feature type="domain" description="Ancillary SecYEG translocon subunit/Cell division coordinator CpoB TPR" evidence="3">
    <location>
        <begin position="121"/>
        <end position="259"/>
    </location>
</feature>
<feature type="repeat" description="TPR" evidence="1">
    <location>
        <begin position="503"/>
        <end position="536"/>
    </location>
</feature>
<dbReference type="InterPro" id="IPR018704">
    <property type="entry name" value="SecYEG/CpoB_TPR"/>
</dbReference>
<dbReference type="PANTHER" id="PTHR12558">
    <property type="entry name" value="CELL DIVISION CYCLE 16,23,27"/>
    <property type="match status" value="1"/>
</dbReference>
<feature type="chain" id="PRO_5021911734" evidence="2">
    <location>
        <begin position="24"/>
        <end position="1035"/>
    </location>
</feature>
<dbReference type="Pfam" id="PF09976">
    <property type="entry name" value="TPR_21"/>
    <property type="match status" value="1"/>
</dbReference>
<dbReference type="AlphaFoldDB" id="A0A518AMN2"/>
<protein>
    <submittedName>
        <fullName evidence="4">Tol-pal system protein YbgF</fullName>
    </submittedName>
</protein>
<name>A0A518AMN2_9BACT</name>
<keyword evidence="5" id="KW-1185">Reference proteome</keyword>
<dbReference type="Proteomes" id="UP000315750">
    <property type="component" value="Chromosome"/>
</dbReference>
<evidence type="ECO:0000313" key="4">
    <source>
        <dbReference type="EMBL" id="QDU55987.1"/>
    </source>
</evidence>
<feature type="signal peptide" evidence="2">
    <location>
        <begin position="1"/>
        <end position="23"/>
    </location>
</feature>
<proteinExistence type="predicted"/>
<evidence type="ECO:0000256" key="2">
    <source>
        <dbReference type="SAM" id="SignalP"/>
    </source>
</evidence>
<organism evidence="4 5">
    <name type="scientific">Aeoliella mucimassa</name>
    <dbReference type="NCBI Taxonomy" id="2527972"/>
    <lineage>
        <taxon>Bacteria</taxon>
        <taxon>Pseudomonadati</taxon>
        <taxon>Planctomycetota</taxon>
        <taxon>Planctomycetia</taxon>
        <taxon>Pirellulales</taxon>
        <taxon>Lacipirellulaceae</taxon>
        <taxon>Aeoliella</taxon>
    </lineage>
</organism>
<reference evidence="4 5" key="1">
    <citation type="submission" date="2019-02" db="EMBL/GenBank/DDBJ databases">
        <title>Deep-cultivation of Planctomycetes and their phenomic and genomic characterization uncovers novel biology.</title>
        <authorList>
            <person name="Wiegand S."/>
            <person name="Jogler M."/>
            <person name="Boedeker C."/>
            <person name="Pinto D."/>
            <person name="Vollmers J."/>
            <person name="Rivas-Marin E."/>
            <person name="Kohn T."/>
            <person name="Peeters S.H."/>
            <person name="Heuer A."/>
            <person name="Rast P."/>
            <person name="Oberbeckmann S."/>
            <person name="Bunk B."/>
            <person name="Jeske O."/>
            <person name="Meyerdierks A."/>
            <person name="Storesund J.E."/>
            <person name="Kallscheuer N."/>
            <person name="Luecker S."/>
            <person name="Lage O.M."/>
            <person name="Pohl T."/>
            <person name="Merkel B.J."/>
            <person name="Hornburger P."/>
            <person name="Mueller R.-W."/>
            <person name="Bruemmer F."/>
            <person name="Labrenz M."/>
            <person name="Spormann A.M."/>
            <person name="Op den Camp H."/>
            <person name="Overmann J."/>
            <person name="Amann R."/>
            <person name="Jetten M.S.M."/>
            <person name="Mascher T."/>
            <person name="Medema M.H."/>
            <person name="Devos D.P."/>
            <person name="Kaster A.-K."/>
            <person name="Ovreas L."/>
            <person name="Rohde M."/>
            <person name="Galperin M.Y."/>
            <person name="Jogler C."/>
        </authorList>
    </citation>
    <scope>NUCLEOTIDE SEQUENCE [LARGE SCALE GENOMIC DNA]</scope>
    <source>
        <strain evidence="4 5">Pan181</strain>
    </source>
</reference>
<dbReference type="PANTHER" id="PTHR12558:SF13">
    <property type="entry name" value="CELL DIVISION CYCLE PROTEIN 27 HOMOLOG"/>
    <property type="match status" value="1"/>
</dbReference>
<keyword evidence="2" id="KW-0732">Signal</keyword>
<feature type="repeat" description="TPR" evidence="1">
    <location>
        <begin position="69"/>
        <end position="102"/>
    </location>
</feature>
<accession>A0A518AMN2</accession>
<dbReference type="SUPFAM" id="SSF48452">
    <property type="entry name" value="TPR-like"/>
    <property type="match status" value="6"/>
</dbReference>
<sequence length="1035" mass="111720" precursor="true">MNLRSGLALFPLAVSFLLLGAQASLGQSSADAIENYNLAARYQKLEQYDLALTEWQRLATKHADDALAASGWHHAGVCQFQLGKYPEAIQSFETFLKKYPKHELTEATLTNMGLAAYNQAQALEGNPANTAYQQAVAAFDRLRKEFPTSKLAPQADYYRAESLYALGQTENAVKAYREWLQKHGDSPLAGDVRLALSVALNETGDADEAIKSLETLLSTNPEPVVAGEALVRLGDALSAAGRYQEAATRYGEALTKGDALMDANFARSARASALFNAGEYQQAAEAYEQLGDVASAGKALYQAQSYAQAAEKLGTAYQAKPEDADLAHWWVRALIEASSAEKALAAADQALAKTSSPELMLAKADAMYALDNQRAASVDVYAAAAAAGEGEVAAEGFYLAAATALELQDFAKAKQYAEQVIAKYGDSSFVGDAQLTLAEAQLRAGEAQAAATTFAELLKSADDEHRLAWSVRKAWAHSTAGDEQAVLTTLQPLNAAADSSDGQQAQFLVGRANYRLKQYPQAIEALKAVAALDPPSNWTAEAKLITGRSQAAAGELDAAIASLTSLIDSQPEATMLAQAYYRRGEANEKAGNAEAAIADYDQVVATAAKHPLAPYAGYRAARLLLNSDQAAAAAERFAKLATEYPDHALAREGQMGQASSLAQAGKHTEALKALAGMDGKNPQVALARGTSLAGLEKWDEAIAALTTATTAGDEFTDRDRAWYELGWAYREAKKPAESQQAFTKLAEQFADSPLARDAMFRIGESHYEAGEFPAAAEWFAKSADGNMSDPELHEKALHMLAWARFKDKKYDQAADSFEVQMQAYPTASLAADAKWMRGESLFALEEYEKALAAYDEAKADKPTAQSLAPLGMLHAGQAANQLKQWDQAVAWLKKANADYPDYAGQSEVEYELGWALAKQNKPDEAMPLLLKVADRDTSPLGARARFVTGELQFAAKDYEPAIRSFFRVAYGYGDRQAPEAYHNWQAESLFEAARCLEQLDRSSAAKKVYAELVERFPEHSKAELAKNRLNSLGGT</sequence>